<name>A0A1V6CAD3_UNCT6</name>
<dbReference type="Proteomes" id="UP000485562">
    <property type="component" value="Unassembled WGS sequence"/>
</dbReference>
<accession>A0A1V6CAD3</accession>
<dbReference type="EMBL" id="MWDQ01000061">
    <property type="protein sequence ID" value="OQB73853.1"/>
    <property type="molecule type" value="Genomic_DNA"/>
</dbReference>
<evidence type="ECO:0000313" key="1">
    <source>
        <dbReference type="EMBL" id="OQB73853.1"/>
    </source>
</evidence>
<proteinExistence type="predicted"/>
<dbReference type="SUPFAM" id="SSF54826">
    <property type="entry name" value="Enolase N-terminal domain-like"/>
    <property type="match status" value="1"/>
</dbReference>
<dbReference type="Gene3D" id="3.30.390.10">
    <property type="entry name" value="Enolase-like, N-terminal domain"/>
    <property type="match status" value="1"/>
</dbReference>
<reference evidence="1" key="1">
    <citation type="submission" date="2017-02" db="EMBL/GenBank/DDBJ databases">
        <title>Delving into the versatile metabolic prowess of the omnipresent phylum Bacteroidetes.</title>
        <authorList>
            <person name="Nobu M.K."/>
            <person name="Mei R."/>
            <person name="Narihiro T."/>
            <person name="Kuroda K."/>
            <person name="Liu W.-T."/>
        </authorList>
    </citation>
    <scope>NUCLEOTIDE SEQUENCE</scope>
    <source>
        <strain evidence="1">ADurb.Bin131</strain>
    </source>
</reference>
<gene>
    <name evidence="1" type="ORF">BWX89_00766</name>
</gene>
<organism evidence="1">
    <name type="scientific">candidate division TA06 bacterium ADurb.Bin131</name>
    <dbReference type="NCBI Taxonomy" id="1852827"/>
    <lineage>
        <taxon>Bacteria</taxon>
        <taxon>Bacteria division TA06</taxon>
    </lineage>
</organism>
<sequence>MKITDVKTVLLTGPCTNDPFLSESRKRRSAAFIEIYTDSDIMGIGETYAGYFFPEVVPEIVNFFSPILIGQNPDDINQFFYGKPLLNEQLGGE</sequence>
<dbReference type="AlphaFoldDB" id="A0A1V6CAD3"/>
<comment type="caution">
    <text evidence="1">The sequence shown here is derived from an EMBL/GenBank/DDBJ whole genome shotgun (WGS) entry which is preliminary data.</text>
</comment>
<dbReference type="InterPro" id="IPR029017">
    <property type="entry name" value="Enolase-like_N"/>
</dbReference>
<protein>
    <submittedName>
        <fullName evidence="1">Uncharacterized protein</fullName>
    </submittedName>
</protein>